<proteinExistence type="predicted"/>
<organism evidence="1 2">
    <name type="scientific">Riccia fluitans</name>
    <dbReference type="NCBI Taxonomy" id="41844"/>
    <lineage>
        <taxon>Eukaryota</taxon>
        <taxon>Viridiplantae</taxon>
        <taxon>Streptophyta</taxon>
        <taxon>Embryophyta</taxon>
        <taxon>Marchantiophyta</taxon>
        <taxon>Marchantiopsida</taxon>
        <taxon>Marchantiidae</taxon>
        <taxon>Marchantiales</taxon>
        <taxon>Ricciaceae</taxon>
        <taxon>Riccia</taxon>
    </lineage>
</organism>
<gene>
    <name evidence="1" type="ORF">R1flu_020796</name>
</gene>
<protein>
    <submittedName>
        <fullName evidence="1">Uncharacterized protein</fullName>
    </submittedName>
</protein>
<accession>A0ABD1ZMQ7</accession>
<name>A0ABD1ZMQ7_9MARC</name>
<dbReference type="AlphaFoldDB" id="A0ABD1ZMQ7"/>
<dbReference type="Proteomes" id="UP001605036">
    <property type="component" value="Unassembled WGS sequence"/>
</dbReference>
<reference evidence="1 2" key="1">
    <citation type="submission" date="2024-09" db="EMBL/GenBank/DDBJ databases">
        <title>Chromosome-scale assembly of Riccia fluitans.</title>
        <authorList>
            <person name="Paukszto L."/>
            <person name="Sawicki J."/>
            <person name="Karawczyk K."/>
            <person name="Piernik-Szablinska J."/>
            <person name="Szczecinska M."/>
            <person name="Mazdziarz M."/>
        </authorList>
    </citation>
    <scope>NUCLEOTIDE SEQUENCE [LARGE SCALE GENOMIC DNA]</scope>
    <source>
        <strain evidence="1">Rf_01</strain>
        <tissue evidence="1">Aerial parts of the thallus</tissue>
    </source>
</reference>
<evidence type="ECO:0000313" key="1">
    <source>
        <dbReference type="EMBL" id="KAL2652668.1"/>
    </source>
</evidence>
<comment type="caution">
    <text evidence="1">The sequence shown here is derived from an EMBL/GenBank/DDBJ whole genome shotgun (WGS) entry which is preliminary data.</text>
</comment>
<evidence type="ECO:0000313" key="2">
    <source>
        <dbReference type="Proteomes" id="UP001605036"/>
    </source>
</evidence>
<sequence length="113" mass="12494">MASQVTLASISSKAVQNLIQQLDHIAVEANGLALLDSVNFQPESSAVLLLENLKIDQWFQIQVTFSVSGEEAALAQVLKYHNELPTLLELDQMEELKPRAHGNDRYGPQLGRP</sequence>
<keyword evidence="2" id="KW-1185">Reference proteome</keyword>
<dbReference type="EMBL" id="JBHFFA010000001">
    <property type="protein sequence ID" value="KAL2652668.1"/>
    <property type="molecule type" value="Genomic_DNA"/>
</dbReference>